<dbReference type="Gene3D" id="2.30.110.10">
    <property type="entry name" value="Electron Transport, Fmn-binding Protein, Chain A"/>
    <property type="match status" value="1"/>
</dbReference>
<dbReference type="InterPro" id="IPR019965">
    <property type="entry name" value="PPOX_F420-dep_Rv2061_put"/>
</dbReference>
<dbReference type="GO" id="GO:0070967">
    <property type="term" value="F:coenzyme F420 binding"/>
    <property type="evidence" value="ECO:0007669"/>
    <property type="project" value="TreeGrafter"/>
</dbReference>
<dbReference type="SUPFAM" id="SSF50475">
    <property type="entry name" value="FMN-binding split barrel"/>
    <property type="match status" value="1"/>
</dbReference>
<keyword evidence="1" id="KW-0560">Oxidoreductase</keyword>
<sequence>MPAPSVLALADEPFVALTTFRRSGDGVRTPVWVARDGDTLVVTTVDGSGKVKRLRRDPRVVLEPCDRRGEVAPGAPRVEGRGEVVDDRPAQECPRRAIAAKYGWQYRVISLVGRVGALLGRPRRPQVILRLRD</sequence>
<dbReference type="GO" id="GO:0005829">
    <property type="term" value="C:cytosol"/>
    <property type="evidence" value="ECO:0007669"/>
    <property type="project" value="TreeGrafter"/>
</dbReference>
<dbReference type="AlphaFoldDB" id="A0A2U1FFI2"/>
<dbReference type="Proteomes" id="UP000245639">
    <property type="component" value="Unassembled WGS sequence"/>
</dbReference>
<protein>
    <recommendedName>
        <fullName evidence="2">Pyridoxamine 5'-phosphate oxidase N-terminal domain-containing protein</fullName>
    </recommendedName>
</protein>
<dbReference type="NCBIfam" id="TIGR03666">
    <property type="entry name" value="Rv2061_F420"/>
    <property type="match status" value="1"/>
</dbReference>
<evidence type="ECO:0000313" key="4">
    <source>
        <dbReference type="Proteomes" id="UP000245639"/>
    </source>
</evidence>
<organism evidence="3 4">
    <name type="scientific">Actinomycetospora cinnamomea</name>
    <dbReference type="NCBI Taxonomy" id="663609"/>
    <lineage>
        <taxon>Bacteria</taxon>
        <taxon>Bacillati</taxon>
        <taxon>Actinomycetota</taxon>
        <taxon>Actinomycetes</taxon>
        <taxon>Pseudonocardiales</taxon>
        <taxon>Pseudonocardiaceae</taxon>
        <taxon>Actinomycetospora</taxon>
    </lineage>
</organism>
<dbReference type="Pfam" id="PF01243">
    <property type="entry name" value="PNPOx_N"/>
    <property type="match status" value="1"/>
</dbReference>
<dbReference type="EMBL" id="QEKW01000004">
    <property type="protein sequence ID" value="PVZ10917.1"/>
    <property type="molecule type" value="Genomic_DNA"/>
</dbReference>
<reference evidence="3 4" key="1">
    <citation type="submission" date="2018-04" db="EMBL/GenBank/DDBJ databases">
        <title>Genomic Encyclopedia of Type Strains, Phase IV (KMG-IV): sequencing the most valuable type-strain genomes for metagenomic binning, comparative biology and taxonomic classification.</title>
        <authorList>
            <person name="Goeker M."/>
        </authorList>
    </citation>
    <scope>NUCLEOTIDE SEQUENCE [LARGE SCALE GENOMIC DNA]</scope>
    <source>
        <strain evidence="3 4">DSM 45771</strain>
    </source>
</reference>
<dbReference type="InterPro" id="IPR012349">
    <property type="entry name" value="Split_barrel_FMN-bd"/>
</dbReference>
<comment type="caution">
    <text evidence="3">The sequence shown here is derived from an EMBL/GenBank/DDBJ whole genome shotgun (WGS) entry which is preliminary data.</text>
</comment>
<proteinExistence type="predicted"/>
<dbReference type="PANTHER" id="PTHR35176:SF11">
    <property type="entry name" value="PYRIDOXAMINE 5'-PHOSPHATE OXIDASE FAMILY PROTEIN"/>
    <property type="match status" value="1"/>
</dbReference>
<dbReference type="InterPro" id="IPR052019">
    <property type="entry name" value="F420H2_bilvrd_red/Heme_oxyg"/>
</dbReference>
<dbReference type="RefSeq" id="WP_116707945.1">
    <property type="nucleotide sequence ID" value="NZ_QEKW01000004.1"/>
</dbReference>
<evidence type="ECO:0000259" key="2">
    <source>
        <dbReference type="Pfam" id="PF01243"/>
    </source>
</evidence>
<evidence type="ECO:0000256" key="1">
    <source>
        <dbReference type="ARBA" id="ARBA00023002"/>
    </source>
</evidence>
<accession>A0A2U1FFI2</accession>
<evidence type="ECO:0000313" key="3">
    <source>
        <dbReference type="EMBL" id="PVZ10917.1"/>
    </source>
</evidence>
<feature type="domain" description="Pyridoxamine 5'-phosphate oxidase N-terminal" evidence="2">
    <location>
        <begin position="9"/>
        <end position="106"/>
    </location>
</feature>
<dbReference type="GO" id="GO:0016627">
    <property type="term" value="F:oxidoreductase activity, acting on the CH-CH group of donors"/>
    <property type="evidence" value="ECO:0007669"/>
    <property type="project" value="TreeGrafter"/>
</dbReference>
<name>A0A2U1FFI2_9PSEU</name>
<dbReference type="OrthoDB" id="5738083at2"/>
<dbReference type="PANTHER" id="PTHR35176">
    <property type="entry name" value="HEME OXYGENASE HI_0854-RELATED"/>
    <property type="match status" value="1"/>
</dbReference>
<gene>
    <name evidence="3" type="ORF">C8D89_104130</name>
</gene>
<keyword evidence="4" id="KW-1185">Reference proteome</keyword>
<dbReference type="InterPro" id="IPR011576">
    <property type="entry name" value="Pyridox_Oxase_N"/>
</dbReference>